<keyword evidence="3" id="KW-0862">Zinc</keyword>
<protein>
    <recommendedName>
        <fullName evidence="10">U-box domain-containing protein</fullName>
    </recommendedName>
</protein>
<feature type="domain" description="RING-type" evidence="6">
    <location>
        <begin position="443"/>
        <end position="488"/>
    </location>
</feature>
<dbReference type="PROSITE" id="PS00518">
    <property type="entry name" value="ZF_RING_1"/>
    <property type="match status" value="1"/>
</dbReference>
<dbReference type="GO" id="GO:0005634">
    <property type="term" value="C:nucleus"/>
    <property type="evidence" value="ECO:0007669"/>
    <property type="project" value="TreeGrafter"/>
</dbReference>
<dbReference type="InterPro" id="IPR001841">
    <property type="entry name" value="Znf_RING"/>
</dbReference>
<keyword evidence="2 4" id="KW-0863">Zinc-finger</keyword>
<proteinExistence type="predicted"/>
<reference evidence="8 9" key="1">
    <citation type="journal article" date="2018" name="Nat. Ecol. Evol.">
        <title>Shark genomes provide insights into elasmobranch evolution and the origin of vertebrates.</title>
        <authorList>
            <person name="Hara Y"/>
            <person name="Yamaguchi K"/>
            <person name="Onimaru K"/>
            <person name="Kadota M"/>
            <person name="Koyanagi M"/>
            <person name="Keeley SD"/>
            <person name="Tatsumi K"/>
            <person name="Tanaka K"/>
            <person name="Motone F"/>
            <person name="Kageyama Y"/>
            <person name="Nozu R"/>
            <person name="Adachi N"/>
            <person name="Nishimura O"/>
            <person name="Nakagawa R"/>
            <person name="Tanegashima C"/>
            <person name="Kiyatake I"/>
            <person name="Matsumoto R"/>
            <person name="Murakumo K"/>
            <person name="Nishida K"/>
            <person name="Terakita A"/>
            <person name="Kuratani S"/>
            <person name="Sato K"/>
            <person name="Hyodo S Kuraku.S."/>
        </authorList>
    </citation>
    <scope>NUCLEOTIDE SEQUENCE [LARGE SCALE GENOMIC DNA]</scope>
</reference>
<dbReference type="OrthoDB" id="20295at2759"/>
<dbReference type="SUPFAM" id="SSF57850">
    <property type="entry name" value="RING/U-box"/>
    <property type="match status" value="2"/>
</dbReference>
<sequence length="501" mass="55468">QVCADGYEVSNLISADPVKRKCGFRAEYFIKPPLHVTISFPFNVELCRVDIDVSARLQNSMGLDIYTCTTCSRNVMWNEVSTQNSQLADQAFSDNDVFMLVGKTTLKNQNKVSFRHKAFKARAPFNDQSAVADGTFVQDLWNKGQFSLTNINHLRICITYVSGGSLPCIRRVDVWGQPSRSSPRKVIESIYRVYQKHQAGQSVPIVTKENVSVAQSSDIPSLQPDVSGSPMTNGNIPEEFLDPITSEIMVLPMLLPCGKVIDQSTLDKYSRCEATWGRVPNDPFTNVPFSRHSKPVPHSTLKARLDCFLLHNTIPDRAVVGRTRVGFVASSAVKRKSDYAQEDITSPTSEGMSAGAGGNSAAMSDCDEKRFKTEVKELQEPGQDLGMVSHEQRLSQSLDSALASALSTLPSFTARQRPDKQLEAGSIPDYTQERNPSSSDEACSSCNKTFSAYSENVVVYRMLCGHLICRPCLSERRKSSSFSCLKCNRTLSTSDVVRVHR</sequence>
<dbReference type="InterPro" id="IPR013083">
    <property type="entry name" value="Znf_RING/FYVE/PHD"/>
</dbReference>
<evidence type="ECO:0000256" key="2">
    <source>
        <dbReference type="ARBA" id="ARBA00022771"/>
    </source>
</evidence>
<dbReference type="Pfam" id="PF04564">
    <property type="entry name" value="U-box"/>
    <property type="match status" value="1"/>
</dbReference>
<feature type="domain" description="U-box" evidence="7">
    <location>
        <begin position="235"/>
        <end position="315"/>
    </location>
</feature>
<dbReference type="InterPro" id="IPR003613">
    <property type="entry name" value="Ubox_domain"/>
</dbReference>
<dbReference type="PANTHER" id="PTHR13492">
    <property type="entry name" value="RING FINGER PROTEIN 37"/>
    <property type="match status" value="1"/>
</dbReference>
<feature type="region of interest" description="Disordered" evidence="5">
    <location>
        <begin position="339"/>
        <end position="364"/>
    </location>
</feature>
<evidence type="ECO:0000256" key="3">
    <source>
        <dbReference type="ARBA" id="ARBA00022833"/>
    </source>
</evidence>
<gene>
    <name evidence="8" type="ORF">scyTo_0021866</name>
</gene>
<dbReference type="FunFam" id="3.30.40.10:FF:000163">
    <property type="entry name" value="Putative ring finger protein 37"/>
    <property type="match status" value="1"/>
</dbReference>
<evidence type="ECO:0000256" key="1">
    <source>
        <dbReference type="ARBA" id="ARBA00022723"/>
    </source>
</evidence>
<dbReference type="EMBL" id="BFAA01020310">
    <property type="protein sequence ID" value="GCB81632.1"/>
    <property type="molecule type" value="Genomic_DNA"/>
</dbReference>
<evidence type="ECO:0000259" key="6">
    <source>
        <dbReference type="PROSITE" id="PS50089"/>
    </source>
</evidence>
<dbReference type="PANTHER" id="PTHR13492:SF2">
    <property type="entry name" value="RING FINGER PROTEIN 37"/>
    <property type="match status" value="1"/>
</dbReference>
<dbReference type="Gene3D" id="3.30.40.10">
    <property type="entry name" value="Zinc/RING finger domain, C3HC4 (zinc finger)"/>
    <property type="match status" value="2"/>
</dbReference>
<evidence type="ECO:0000259" key="7">
    <source>
        <dbReference type="PROSITE" id="PS51698"/>
    </source>
</evidence>
<dbReference type="Pfam" id="PF19318">
    <property type="entry name" value="DUF5918"/>
    <property type="match status" value="1"/>
</dbReference>
<name>A0A401Q8C0_SCYTO</name>
<dbReference type="InterPro" id="IPR045696">
    <property type="entry name" value="Ubox5_N"/>
</dbReference>
<dbReference type="InterPro" id="IPR039847">
    <property type="entry name" value="Ubox5"/>
</dbReference>
<organism evidence="8 9">
    <name type="scientific">Scyliorhinus torazame</name>
    <name type="common">Cloudy catshark</name>
    <name type="synonym">Catulus torazame</name>
    <dbReference type="NCBI Taxonomy" id="75743"/>
    <lineage>
        <taxon>Eukaryota</taxon>
        <taxon>Metazoa</taxon>
        <taxon>Chordata</taxon>
        <taxon>Craniata</taxon>
        <taxon>Vertebrata</taxon>
        <taxon>Chondrichthyes</taxon>
        <taxon>Elasmobranchii</taxon>
        <taxon>Galeomorphii</taxon>
        <taxon>Galeoidea</taxon>
        <taxon>Carcharhiniformes</taxon>
        <taxon>Scyliorhinidae</taxon>
        <taxon>Scyliorhinus</taxon>
    </lineage>
</organism>
<accession>A0A401Q8C0</accession>
<dbReference type="STRING" id="75743.A0A401Q8C0"/>
<evidence type="ECO:0008006" key="10">
    <source>
        <dbReference type="Google" id="ProtNLM"/>
    </source>
</evidence>
<dbReference type="PROSITE" id="PS50089">
    <property type="entry name" value="ZF_RING_2"/>
    <property type="match status" value="1"/>
</dbReference>
<feature type="region of interest" description="Disordered" evidence="5">
    <location>
        <begin position="413"/>
        <end position="441"/>
    </location>
</feature>
<evidence type="ECO:0000256" key="5">
    <source>
        <dbReference type="SAM" id="MobiDB-lite"/>
    </source>
</evidence>
<dbReference type="InterPro" id="IPR017907">
    <property type="entry name" value="Znf_RING_CS"/>
</dbReference>
<dbReference type="OMA" id="PSVECEA"/>
<feature type="compositionally biased region" description="Low complexity" evidence="5">
    <location>
        <begin position="349"/>
        <end position="364"/>
    </location>
</feature>
<evidence type="ECO:0000313" key="8">
    <source>
        <dbReference type="EMBL" id="GCB81632.1"/>
    </source>
</evidence>
<dbReference type="InterPro" id="IPR039925">
    <property type="entry name" value="RNF37_RING-Ubox"/>
</dbReference>
<dbReference type="CDD" id="cd16660">
    <property type="entry name" value="RING-Ubox_RNF37"/>
    <property type="match status" value="1"/>
</dbReference>
<dbReference type="GO" id="GO:0034450">
    <property type="term" value="F:ubiquitin-ubiquitin ligase activity"/>
    <property type="evidence" value="ECO:0007669"/>
    <property type="project" value="TreeGrafter"/>
</dbReference>
<keyword evidence="1" id="KW-0479">Metal-binding</keyword>
<keyword evidence="9" id="KW-1185">Reference proteome</keyword>
<evidence type="ECO:0000256" key="4">
    <source>
        <dbReference type="PROSITE-ProRule" id="PRU00175"/>
    </source>
</evidence>
<dbReference type="AlphaFoldDB" id="A0A401Q8C0"/>
<dbReference type="Proteomes" id="UP000288216">
    <property type="component" value="Unassembled WGS sequence"/>
</dbReference>
<feature type="non-terminal residue" evidence="8">
    <location>
        <position position="1"/>
    </location>
</feature>
<dbReference type="GO" id="GO:0031625">
    <property type="term" value="F:ubiquitin protein ligase binding"/>
    <property type="evidence" value="ECO:0007669"/>
    <property type="project" value="TreeGrafter"/>
</dbReference>
<dbReference type="GO" id="GO:0000209">
    <property type="term" value="P:protein polyubiquitination"/>
    <property type="evidence" value="ECO:0007669"/>
    <property type="project" value="TreeGrafter"/>
</dbReference>
<dbReference type="GO" id="GO:0008270">
    <property type="term" value="F:zinc ion binding"/>
    <property type="evidence" value="ECO:0007669"/>
    <property type="project" value="UniProtKB-KW"/>
</dbReference>
<evidence type="ECO:0000313" key="9">
    <source>
        <dbReference type="Proteomes" id="UP000288216"/>
    </source>
</evidence>
<comment type="caution">
    <text evidence="8">The sequence shown here is derived from an EMBL/GenBank/DDBJ whole genome shotgun (WGS) entry which is preliminary data.</text>
</comment>
<dbReference type="PROSITE" id="PS51698">
    <property type="entry name" value="U_BOX"/>
    <property type="match status" value="1"/>
</dbReference>
<dbReference type="SMART" id="SM00504">
    <property type="entry name" value="Ubox"/>
    <property type="match status" value="1"/>
</dbReference>